<feature type="compositionally biased region" description="Basic residues" evidence="1">
    <location>
        <begin position="1"/>
        <end position="22"/>
    </location>
</feature>
<dbReference type="AlphaFoldDB" id="A0ABD2NRF9"/>
<keyword evidence="3" id="KW-1185">Reference proteome</keyword>
<gene>
    <name evidence="2" type="ORF">HHI36_004246</name>
</gene>
<protein>
    <submittedName>
        <fullName evidence="2">Uncharacterized protein</fullName>
    </submittedName>
</protein>
<feature type="region of interest" description="Disordered" evidence="1">
    <location>
        <begin position="1"/>
        <end position="41"/>
    </location>
</feature>
<reference evidence="2 3" key="1">
    <citation type="journal article" date="2021" name="BMC Biol.">
        <title>Horizontally acquired antibacterial genes associated with adaptive radiation of ladybird beetles.</title>
        <authorList>
            <person name="Li H.S."/>
            <person name="Tang X.F."/>
            <person name="Huang Y.H."/>
            <person name="Xu Z.Y."/>
            <person name="Chen M.L."/>
            <person name="Du X.Y."/>
            <person name="Qiu B.Y."/>
            <person name="Chen P.T."/>
            <person name="Zhang W."/>
            <person name="Slipinski A."/>
            <person name="Escalona H.E."/>
            <person name="Waterhouse R.M."/>
            <person name="Zwick A."/>
            <person name="Pang H."/>
        </authorList>
    </citation>
    <scope>NUCLEOTIDE SEQUENCE [LARGE SCALE GENOMIC DNA]</scope>
    <source>
        <strain evidence="2">SYSU2018</strain>
    </source>
</reference>
<accession>A0ABD2NRF9</accession>
<comment type="caution">
    <text evidence="2">The sequence shown here is derived from an EMBL/GenBank/DDBJ whole genome shotgun (WGS) entry which is preliminary data.</text>
</comment>
<evidence type="ECO:0000313" key="3">
    <source>
        <dbReference type="Proteomes" id="UP001516400"/>
    </source>
</evidence>
<name>A0ABD2NRF9_9CUCU</name>
<dbReference type="Proteomes" id="UP001516400">
    <property type="component" value="Unassembled WGS sequence"/>
</dbReference>
<organism evidence="2 3">
    <name type="scientific">Cryptolaemus montrouzieri</name>
    <dbReference type="NCBI Taxonomy" id="559131"/>
    <lineage>
        <taxon>Eukaryota</taxon>
        <taxon>Metazoa</taxon>
        <taxon>Ecdysozoa</taxon>
        <taxon>Arthropoda</taxon>
        <taxon>Hexapoda</taxon>
        <taxon>Insecta</taxon>
        <taxon>Pterygota</taxon>
        <taxon>Neoptera</taxon>
        <taxon>Endopterygota</taxon>
        <taxon>Coleoptera</taxon>
        <taxon>Polyphaga</taxon>
        <taxon>Cucujiformia</taxon>
        <taxon>Coccinelloidea</taxon>
        <taxon>Coccinellidae</taxon>
        <taxon>Scymninae</taxon>
        <taxon>Scymnini</taxon>
        <taxon>Cryptolaemus</taxon>
    </lineage>
</organism>
<sequence>MKKRISYQRQKIRNTKKNNKAKQQKEKSKSNNSPINSDDEKEIHFATDSVPDAVIGQEAPHSEDAECMFYSNQFSGDTGRETWIKCFMCELWAHSDCAEAEFATWIFDRSYLQKNIQ</sequence>
<evidence type="ECO:0000256" key="1">
    <source>
        <dbReference type="SAM" id="MobiDB-lite"/>
    </source>
</evidence>
<proteinExistence type="predicted"/>
<dbReference type="EMBL" id="JABFTP020000144">
    <property type="protein sequence ID" value="KAL3281022.1"/>
    <property type="molecule type" value="Genomic_DNA"/>
</dbReference>
<evidence type="ECO:0000313" key="2">
    <source>
        <dbReference type="EMBL" id="KAL3281022.1"/>
    </source>
</evidence>